<dbReference type="STRING" id="683260.SAMN05421874_114106"/>
<dbReference type="Pfam" id="PF19493">
    <property type="entry name" value="Trypco1"/>
    <property type="match status" value="1"/>
</dbReference>
<evidence type="ECO:0000313" key="3">
    <source>
        <dbReference type="Proteomes" id="UP000198683"/>
    </source>
</evidence>
<dbReference type="EMBL" id="FNFB01000014">
    <property type="protein sequence ID" value="SDL00981.1"/>
    <property type="molecule type" value="Genomic_DNA"/>
</dbReference>
<proteinExistence type="predicted"/>
<gene>
    <name evidence="2" type="ORF">SAMN05421874_114106</name>
</gene>
<protein>
    <recommendedName>
        <fullName evidence="1">Trypsin-co-occurring domain-containing protein</fullName>
    </recommendedName>
</protein>
<sequence length="108" mass="11451">MRWELEDGGTVLVETASEDVARGGWASAGVGADTVHEAKLRMEEALGHLRGVATAALKTFRELPVGPDEVEIEFGVKLASEAGAVIAKAKAEGQLVVRLRWQAPDRSG</sequence>
<evidence type="ECO:0000259" key="1">
    <source>
        <dbReference type="Pfam" id="PF19493"/>
    </source>
</evidence>
<dbReference type="InterPro" id="IPR045794">
    <property type="entry name" value="Trypco1"/>
</dbReference>
<keyword evidence="3" id="KW-1185">Reference proteome</keyword>
<reference evidence="2 3" key="1">
    <citation type="submission" date="2016-10" db="EMBL/GenBank/DDBJ databases">
        <authorList>
            <person name="de Groot N.N."/>
        </authorList>
    </citation>
    <scope>NUCLEOTIDE SEQUENCE [LARGE SCALE GENOMIC DNA]</scope>
    <source>
        <strain evidence="2 3">CGMCC 4.5681</strain>
    </source>
</reference>
<dbReference type="AlphaFoldDB" id="A0A1G9GJY3"/>
<accession>A0A1G9GJY3</accession>
<name>A0A1G9GJY3_9ACTN</name>
<feature type="domain" description="Trypsin-co-occurring" evidence="1">
    <location>
        <begin position="4"/>
        <end position="102"/>
    </location>
</feature>
<organism evidence="2 3">
    <name type="scientific">Nonomuraea maritima</name>
    <dbReference type="NCBI Taxonomy" id="683260"/>
    <lineage>
        <taxon>Bacteria</taxon>
        <taxon>Bacillati</taxon>
        <taxon>Actinomycetota</taxon>
        <taxon>Actinomycetes</taxon>
        <taxon>Streptosporangiales</taxon>
        <taxon>Streptosporangiaceae</taxon>
        <taxon>Nonomuraea</taxon>
    </lineage>
</organism>
<dbReference type="Proteomes" id="UP000198683">
    <property type="component" value="Unassembled WGS sequence"/>
</dbReference>
<evidence type="ECO:0000313" key="2">
    <source>
        <dbReference type="EMBL" id="SDL00981.1"/>
    </source>
</evidence>
<dbReference type="NCBIfam" id="NF041216">
    <property type="entry name" value="CU044_2847_fam"/>
    <property type="match status" value="1"/>
</dbReference>